<keyword evidence="4" id="KW-0732">Signal</keyword>
<feature type="chain" id="PRO_5004192291" evidence="4">
    <location>
        <begin position="24"/>
        <end position="782"/>
    </location>
</feature>
<accession>Q1JY60</accession>
<dbReference type="Pfam" id="PF07732">
    <property type="entry name" value="Cu-oxidase_3"/>
    <property type="match status" value="1"/>
</dbReference>
<dbReference type="Pfam" id="PF00394">
    <property type="entry name" value="Cu-oxidase"/>
    <property type="match status" value="1"/>
</dbReference>
<evidence type="ECO:0000313" key="8">
    <source>
        <dbReference type="EMBL" id="EAT15136.1"/>
    </source>
</evidence>
<feature type="domain" description="Plastocyanin-like" evidence="5">
    <location>
        <begin position="152"/>
        <end position="305"/>
    </location>
</feature>
<dbReference type="GO" id="GO:0016491">
    <property type="term" value="F:oxidoreductase activity"/>
    <property type="evidence" value="ECO:0007669"/>
    <property type="project" value="UniProtKB-KW"/>
</dbReference>
<dbReference type="GO" id="GO:0005507">
    <property type="term" value="F:copper ion binding"/>
    <property type="evidence" value="ECO:0007669"/>
    <property type="project" value="InterPro"/>
</dbReference>
<dbReference type="EMBL" id="AAEW02000013">
    <property type="protein sequence ID" value="EAT15136.1"/>
    <property type="molecule type" value="Genomic_DNA"/>
</dbReference>
<evidence type="ECO:0000256" key="2">
    <source>
        <dbReference type="ARBA" id="ARBA00023002"/>
    </source>
</evidence>
<keyword evidence="9" id="KW-1185">Reference proteome</keyword>
<evidence type="ECO:0000259" key="5">
    <source>
        <dbReference type="Pfam" id="PF00394"/>
    </source>
</evidence>
<sequence length="782" mass="86247">MRLGIALILAAMFGPLVVAPARGATVEYSLTISRQAVTLDGVTADAMTVNGGIPGPVLTFNEGDHARIHVRNEMSVPTSIHWHGILLPPGMDGVPNISFPAIAPGTTFTYEFDIRQKGTYWYHSHSALQEQRGVYGAIVIHPRQQQHRYESVVLFSDWTHEDPHAVLRTLKRGSEWYAVAKGKGQSLFGAARVGRLGDFFTRELQRMPPMDIADVAYDRFLANGQPATLIPEAAGHRYRLRLVNGSATSFFYVESATGTMTIVAADGQDVQPVSVARLLIGVAETYDVLVDVPQLGAYELRATAHDGSAYASVWLGRGEHHAAAAVADPDVYRAMGGLSFAKIFAWTPSGSMGMPDRAVLRGAFDAPGMAGMAGMGEMDTMPAMGMSQNRTGMDADATMSANEMKKGPMEMPAMAMLSATKDHAQPASAAGRIGNRFAGNYYPMAADVSSAATLAVDGISAQRPAPPYKKLQAPQSTAFAIDRPHRDIRLTLDGDMQRYVWLLNNRPLSAGDDIRIRQGEVVRFMMVNRTMMYHPMHLHGHFFRVINGQGDRSPLKHTVIVEPMSTTVIEFDANEVGDWFFHCHLLYHMESGMARMVHYENFALPENLQGLRQRLYHDPWYAWADVDVLSQMTEGNLTLTNTFNTLTADWEVGWGKVGETEWEGEVLYRRYINRFLSLLAGANLSGYNDTLDKTRGVAGAEYLLPMNLTTRLWLDSDGGGRVLFDKELELTPRLSAFGEAEYDSREKWSGQTGLSYLVTKALSAKVQWHSDHGWGGGVQMRF</sequence>
<evidence type="ECO:0000313" key="9">
    <source>
        <dbReference type="Proteomes" id="UP000005695"/>
    </source>
</evidence>
<organism evidence="8 9">
    <name type="scientific">Desulfuromonas acetoxidans (strain DSM 684 / 11070)</name>
    <dbReference type="NCBI Taxonomy" id="281689"/>
    <lineage>
        <taxon>Bacteria</taxon>
        <taxon>Pseudomonadati</taxon>
        <taxon>Thermodesulfobacteriota</taxon>
        <taxon>Desulfuromonadia</taxon>
        <taxon>Desulfuromonadales</taxon>
        <taxon>Desulfuromonadaceae</taxon>
        <taxon>Desulfuromonas</taxon>
    </lineage>
</organism>
<proteinExistence type="predicted"/>
<evidence type="ECO:0000259" key="6">
    <source>
        <dbReference type="Pfam" id="PF07731"/>
    </source>
</evidence>
<evidence type="ECO:0000256" key="1">
    <source>
        <dbReference type="ARBA" id="ARBA00022723"/>
    </source>
</evidence>
<gene>
    <name evidence="8" type="ORF">Dace_0506</name>
</gene>
<keyword evidence="3" id="KW-0186">Copper</keyword>
<keyword evidence="2" id="KW-0560">Oxidoreductase</keyword>
<dbReference type="AlphaFoldDB" id="Q1JY60"/>
<feature type="domain" description="Plastocyanin-like" evidence="7">
    <location>
        <begin position="33"/>
        <end position="144"/>
    </location>
</feature>
<evidence type="ECO:0000256" key="4">
    <source>
        <dbReference type="SAM" id="SignalP"/>
    </source>
</evidence>
<name>Q1JY60_DESA6</name>
<dbReference type="InterPro" id="IPR002355">
    <property type="entry name" value="Cu_oxidase_Cu_BS"/>
</dbReference>
<dbReference type="PANTHER" id="PTHR11709">
    <property type="entry name" value="MULTI-COPPER OXIDASE"/>
    <property type="match status" value="1"/>
</dbReference>
<dbReference type="PANTHER" id="PTHR11709:SF394">
    <property type="entry name" value="FI03373P-RELATED"/>
    <property type="match status" value="1"/>
</dbReference>
<feature type="signal peptide" evidence="4">
    <location>
        <begin position="1"/>
        <end position="23"/>
    </location>
</feature>
<dbReference type="CDD" id="cd13896">
    <property type="entry name" value="CuRO_3_CopA"/>
    <property type="match status" value="1"/>
</dbReference>
<evidence type="ECO:0000259" key="7">
    <source>
        <dbReference type="Pfam" id="PF07732"/>
    </source>
</evidence>
<protein>
    <submittedName>
        <fullName evidence="8">Multicopper oxidase, type 3</fullName>
    </submittedName>
</protein>
<dbReference type="InterPro" id="IPR008972">
    <property type="entry name" value="Cupredoxin"/>
</dbReference>
<dbReference type="InterPro" id="IPR011707">
    <property type="entry name" value="Cu-oxidase-like_N"/>
</dbReference>
<reference evidence="8" key="2">
    <citation type="submission" date="2006-05" db="EMBL/GenBank/DDBJ databases">
        <title>Sequencing of the draft genome and assembly of Desulfuromonas acetoxidans DSM 684.</title>
        <authorList>
            <consortium name="US DOE Joint Genome Institute (JGI-PGF)"/>
            <person name="Copeland A."/>
            <person name="Lucas S."/>
            <person name="Lapidus A."/>
            <person name="Barry K."/>
            <person name="Detter J.C."/>
            <person name="Glavina del Rio T."/>
            <person name="Hammon N."/>
            <person name="Israni S."/>
            <person name="Dalin E."/>
            <person name="Tice H."/>
            <person name="Bruce D."/>
            <person name="Pitluck S."/>
            <person name="Richardson P."/>
        </authorList>
    </citation>
    <scope>NUCLEOTIDE SEQUENCE [LARGE SCALE GENOMIC DNA]</scope>
    <source>
        <strain evidence="8">DSM 684</strain>
    </source>
</reference>
<dbReference type="Proteomes" id="UP000005695">
    <property type="component" value="Unassembled WGS sequence"/>
</dbReference>
<dbReference type="InterPro" id="IPR011706">
    <property type="entry name" value="Cu-oxidase_C"/>
</dbReference>
<dbReference type="SUPFAM" id="SSF49503">
    <property type="entry name" value="Cupredoxins"/>
    <property type="match status" value="3"/>
</dbReference>
<dbReference type="InterPro" id="IPR045087">
    <property type="entry name" value="Cu-oxidase_fam"/>
</dbReference>
<dbReference type="Gene3D" id="2.60.40.420">
    <property type="entry name" value="Cupredoxins - blue copper proteins"/>
    <property type="match status" value="3"/>
</dbReference>
<evidence type="ECO:0000256" key="3">
    <source>
        <dbReference type="ARBA" id="ARBA00023008"/>
    </source>
</evidence>
<dbReference type="Pfam" id="PF07731">
    <property type="entry name" value="Cu-oxidase_2"/>
    <property type="match status" value="1"/>
</dbReference>
<comment type="caution">
    <text evidence="8">The sequence shown here is derived from an EMBL/GenBank/DDBJ whole genome shotgun (WGS) entry which is preliminary data.</text>
</comment>
<dbReference type="RefSeq" id="WP_006001368.1">
    <property type="nucleotide sequence ID" value="NZ_AAEW02000013.1"/>
</dbReference>
<feature type="domain" description="Plastocyanin-like" evidence="6">
    <location>
        <begin position="487"/>
        <end position="598"/>
    </location>
</feature>
<keyword evidence="1" id="KW-0479">Metal-binding</keyword>
<dbReference type="OrthoDB" id="9757546at2"/>
<reference evidence="8" key="1">
    <citation type="submission" date="2006-05" db="EMBL/GenBank/DDBJ databases">
        <title>Annotation of the draft genome assembly of Desulfuromonas acetoxidans DSM 684.</title>
        <authorList>
            <consortium name="US DOE Joint Genome Institute (JGI-ORNL)"/>
            <person name="Larimer F."/>
            <person name="Land M."/>
            <person name="Hauser L."/>
        </authorList>
    </citation>
    <scope>NUCLEOTIDE SEQUENCE [LARGE SCALE GENOMIC DNA]</scope>
    <source>
        <strain evidence="8">DSM 684</strain>
    </source>
</reference>
<dbReference type="PROSITE" id="PS00080">
    <property type="entry name" value="MULTICOPPER_OXIDASE2"/>
    <property type="match status" value="1"/>
</dbReference>
<dbReference type="InterPro" id="IPR001117">
    <property type="entry name" value="Cu-oxidase_2nd"/>
</dbReference>
<dbReference type="InterPro" id="IPR034279">
    <property type="entry name" value="CuRO_3_CopA"/>
</dbReference>